<feature type="compositionally biased region" description="Acidic residues" evidence="2">
    <location>
        <begin position="309"/>
        <end position="328"/>
    </location>
</feature>
<feature type="compositionally biased region" description="Basic and acidic residues" evidence="2">
    <location>
        <begin position="190"/>
        <end position="225"/>
    </location>
</feature>
<dbReference type="EMBL" id="JAOYOD010000001">
    <property type="protein sequence ID" value="MCV9386465.1"/>
    <property type="molecule type" value="Genomic_DNA"/>
</dbReference>
<dbReference type="RefSeq" id="WP_264137257.1">
    <property type="nucleotide sequence ID" value="NZ_JAOYOD010000001.1"/>
</dbReference>
<keyword evidence="4" id="KW-1185">Reference proteome</keyword>
<gene>
    <name evidence="3" type="ORF">N7U62_07310</name>
</gene>
<protein>
    <recommendedName>
        <fullName evidence="5">Tetratricopeptide repeat-containing protein</fullName>
    </recommendedName>
</protein>
<feature type="compositionally biased region" description="Basic and acidic residues" evidence="2">
    <location>
        <begin position="154"/>
        <end position="167"/>
    </location>
</feature>
<keyword evidence="1" id="KW-0802">TPR repeat</keyword>
<evidence type="ECO:0008006" key="5">
    <source>
        <dbReference type="Google" id="ProtNLM"/>
    </source>
</evidence>
<organism evidence="3 4">
    <name type="scientific">Reichenbachiella ulvae</name>
    <dbReference type="NCBI Taxonomy" id="2980104"/>
    <lineage>
        <taxon>Bacteria</taxon>
        <taxon>Pseudomonadati</taxon>
        <taxon>Bacteroidota</taxon>
        <taxon>Cytophagia</taxon>
        <taxon>Cytophagales</taxon>
        <taxon>Reichenbachiellaceae</taxon>
        <taxon>Reichenbachiella</taxon>
    </lineage>
</organism>
<feature type="compositionally biased region" description="Basic and acidic residues" evidence="2">
    <location>
        <begin position="404"/>
        <end position="419"/>
    </location>
</feature>
<feature type="compositionally biased region" description="Basic and acidic residues" evidence="2">
    <location>
        <begin position="433"/>
        <end position="443"/>
    </location>
</feature>
<feature type="compositionally biased region" description="Acidic residues" evidence="2">
    <location>
        <begin position="444"/>
        <end position="464"/>
    </location>
</feature>
<feature type="compositionally biased region" description="Basic and acidic residues" evidence="2">
    <location>
        <begin position="268"/>
        <end position="285"/>
    </location>
</feature>
<feature type="compositionally biased region" description="Basic and acidic residues" evidence="2">
    <location>
        <begin position="592"/>
        <end position="601"/>
    </location>
</feature>
<sequence length="775" mass="86494">MNKQKFIELVGAAEKASAAEVKALEKLVQQYPYFQNGHVVLAKASQALKLPSTPKKMNTAAVYATNRAVFKNYITSIATGLYNPVVTKTTKPSPAPKAPSVPKGDMDKFIDEVYANLQSWKSSREQYLEYEKEHPEDIVILPVEDKTEEIEESPQVKEETPDYEKLKQQIADEVSQEEASSVADVEEDAIESKEAPTEAKAETPSEETTETKETAKAETEVEEKQPSAFDQVLDSIEAQIDSKVEETRKKKEELEKPAEPEDAAIAEEPAKETPKDAAEPEATEKEIEEETIPEETVVAETAQSKQDAEDAPDIEELGDQMAELEEQIAESAPEQAEEIETPEEEEPKEIEDDASEPEVEETSTDEDDESAPPVIDESVEEITPDTVYSFNSPPPVPQEAPADLSKKKTEEPKEETKDEKEEEMISSEELTEIVDKVSEKVESETGEIDEISEETTQQIEEELKDIEPSTPDSTAKPATKKEIGNLEDPSAEEIAESESIEYKVKGSDEDLDQYNEERKKLKLVPGASKGDKKFRLAILKRPHNFTKPKKEEGKKKDAEPASKKEVAKEVKEESADAPAVDKKTKTASSKKKKEETEEKTVAKKATKKSTTTKKTASAKKSTTKKAKKSEGEDPTEKDDKKEGSKAKQTKKKLSPKKKASDKKDTSDEEEAKKKTTELKRKRPDKEFQNSIIESFIATEPSIEVNKEKKSLPENTEDLSEKSTAFPDQLVTENLASILTEQGKISRAIEIYEKLILKNPQKKAYFASQIEKLNNL</sequence>
<feature type="compositionally biased region" description="Basic and acidic residues" evidence="2">
    <location>
        <begin position="548"/>
        <end position="584"/>
    </location>
</feature>
<reference evidence="3 4" key="1">
    <citation type="submission" date="2022-10" db="EMBL/GenBank/DDBJ databases">
        <title>Comparative genomics and taxonomic characterization of three novel marine species of genus Reichenbachiella exhibiting antioxidant and polysaccharide degradation activities.</title>
        <authorList>
            <person name="Muhammad N."/>
            <person name="Lee Y.-J."/>
            <person name="Ko J."/>
            <person name="Kim S.-G."/>
        </authorList>
    </citation>
    <scope>NUCLEOTIDE SEQUENCE [LARGE SCALE GENOMIC DNA]</scope>
    <source>
        <strain evidence="3 4">ABR2-5</strain>
    </source>
</reference>
<dbReference type="InterPro" id="IPR019734">
    <property type="entry name" value="TPR_rpt"/>
</dbReference>
<feature type="region of interest" description="Disordered" evidence="2">
    <location>
        <begin position="139"/>
        <end position="724"/>
    </location>
</feature>
<dbReference type="Proteomes" id="UP001300692">
    <property type="component" value="Unassembled WGS sequence"/>
</dbReference>
<evidence type="ECO:0000256" key="1">
    <source>
        <dbReference type="PROSITE-ProRule" id="PRU00339"/>
    </source>
</evidence>
<dbReference type="PROSITE" id="PS50005">
    <property type="entry name" value="TPR"/>
    <property type="match status" value="1"/>
</dbReference>
<feature type="compositionally biased region" description="Acidic residues" evidence="2">
    <location>
        <begin position="335"/>
        <end position="370"/>
    </location>
</feature>
<evidence type="ECO:0000313" key="3">
    <source>
        <dbReference type="EMBL" id="MCV9386465.1"/>
    </source>
</evidence>
<comment type="caution">
    <text evidence="3">The sequence shown here is derived from an EMBL/GenBank/DDBJ whole genome shotgun (WGS) entry which is preliminary data.</text>
</comment>
<accession>A0ABT3CRY5</accession>
<feature type="compositionally biased region" description="Acidic residues" evidence="2">
    <location>
        <begin position="420"/>
        <end position="432"/>
    </location>
</feature>
<feature type="compositionally biased region" description="Basic and acidic residues" evidence="2">
    <location>
        <begin position="240"/>
        <end position="259"/>
    </location>
</feature>
<evidence type="ECO:0000256" key="2">
    <source>
        <dbReference type="SAM" id="MobiDB-lite"/>
    </source>
</evidence>
<feature type="compositionally biased region" description="Basic and acidic residues" evidence="2">
    <location>
        <begin position="661"/>
        <end position="687"/>
    </location>
</feature>
<feature type="compositionally biased region" description="Basic residues" evidence="2">
    <location>
        <begin position="538"/>
        <end position="547"/>
    </location>
</feature>
<name>A0ABT3CRY5_9BACT</name>
<feature type="compositionally biased region" description="Acidic residues" evidence="2">
    <location>
        <begin position="489"/>
        <end position="499"/>
    </location>
</feature>
<evidence type="ECO:0000313" key="4">
    <source>
        <dbReference type="Proteomes" id="UP001300692"/>
    </source>
</evidence>
<feature type="compositionally biased region" description="Basic residues" evidence="2">
    <location>
        <begin position="602"/>
        <end position="611"/>
    </location>
</feature>
<proteinExistence type="predicted"/>
<feature type="repeat" description="TPR" evidence="1">
    <location>
        <begin position="728"/>
        <end position="761"/>
    </location>
</feature>
<feature type="compositionally biased region" description="Basic residues" evidence="2">
    <location>
        <begin position="647"/>
        <end position="660"/>
    </location>
</feature>